<sequence length="61" mass="7438">MIRRETIRTIIEQEREELNRLAAQYGLLDRRVLEQSVELDELINKYNKVRYYDSQKKKPIA</sequence>
<organism evidence="2 3">
    <name type="scientific">Paenibacillus aceti</name>
    <dbReference type="NCBI Taxonomy" id="1820010"/>
    <lineage>
        <taxon>Bacteria</taxon>
        <taxon>Bacillati</taxon>
        <taxon>Bacillota</taxon>
        <taxon>Bacilli</taxon>
        <taxon>Bacillales</taxon>
        <taxon>Paenibacillaceae</taxon>
        <taxon>Paenibacillus</taxon>
    </lineage>
</organism>
<evidence type="ECO:0000313" key="3">
    <source>
        <dbReference type="Proteomes" id="UP000608420"/>
    </source>
</evidence>
<feature type="coiled-coil region" evidence="1">
    <location>
        <begin position="4"/>
        <end position="31"/>
    </location>
</feature>
<keyword evidence="3" id="KW-1185">Reference proteome</keyword>
<evidence type="ECO:0000256" key="1">
    <source>
        <dbReference type="SAM" id="Coils"/>
    </source>
</evidence>
<dbReference type="RefSeq" id="WP_120464458.1">
    <property type="nucleotide sequence ID" value="NZ_BMIW01000011.1"/>
</dbReference>
<dbReference type="InterPro" id="IPR036638">
    <property type="entry name" value="HLH_DNA-bd_sf"/>
</dbReference>
<dbReference type="Gene3D" id="4.10.280.10">
    <property type="entry name" value="Helix-loop-helix DNA-binding domain"/>
    <property type="match status" value="1"/>
</dbReference>
<evidence type="ECO:0008006" key="4">
    <source>
        <dbReference type="Google" id="ProtNLM"/>
    </source>
</evidence>
<dbReference type="InterPro" id="IPR018540">
    <property type="entry name" value="Spo0E-like"/>
</dbReference>
<protein>
    <recommendedName>
        <fullName evidence="4">Aspartyl-phosphate phosphatase Spo0E family protein</fullName>
    </recommendedName>
</protein>
<gene>
    <name evidence="2" type="ORF">GCM10010913_19570</name>
</gene>
<comment type="caution">
    <text evidence="2">The sequence shown here is derived from an EMBL/GenBank/DDBJ whole genome shotgun (WGS) entry which is preliminary data.</text>
</comment>
<accession>A0ABQ1VTM4</accession>
<dbReference type="Proteomes" id="UP000608420">
    <property type="component" value="Unassembled WGS sequence"/>
</dbReference>
<dbReference type="InterPro" id="IPR037208">
    <property type="entry name" value="Spo0E-like_sf"/>
</dbReference>
<dbReference type="SUPFAM" id="SSF140500">
    <property type="entry name" value="BAS1536-like"/>
    <property type="match status" value="1"/>
</dbReference>
<keyword evidence="1" id="KW-0175">Coiled coil</keyword>
<evidence type="ECO:0000313" key="2">
    <source>
        <dbReference type="EMBL" id="GGF97891.1"/>
    </source>
</evidence>
<name>A0ABQ1VTM4_9BACL</name>
<reference evidence="3" key="1">
    <citation type="journal article" date="2019" name="Int. J. Syst. Evol. Microbiol.">
        <title>The Global Catalogue of Microorganisms (GCM) 10K type strain sequencing project: providing services to taxonomists for standard genome sequencing and annotation.</title>
        <authorList>
            <consortium name="The Broad Institute Genomics Platform"/>
            <consortium name="The Broad Institute Genome Sequencing Center for Infectious Disease"/>
            <person name="Wu L."/>
            <person name="Ma J."/>
        </authorList>
    </citation>
    <scope>NUCLEOTIDE SEQUENCE [LARGE SCALE GENOMIC DNA]</scope>
    <source>
        <strain evidence="3">CGMCC 1.15420</strain>
    </source>
</reference>
<proteinExistence type="predicted"/>
<dbReference type="Pfam" id="PF09388">
    <property type="entry name" value="SpoOE-like"/>
    <property type="match status" value="1"/>
</dbReference>
<dbReference type="EMBL" id="BMIW01000011">
    <property type="protein sequence ID" value="GGF97891.1"/>
    <property type="molecule type" value="Genomic_DNA"/>
</dbReference>